<evidence type="ECO:0000256" key="4">
    <source>
        <dbReference type="ARBA" id="ARBA00025212"/>
    </source>
</evidence>
<evidence type="ECO:0000256" key="3">
    <source>
        <dbReference type="ARBA" id="ARBA00023027"/>
    </source>
</evidence>
<dbReference type="SUPFAM" id="SSF56399">
    <property type="entry name" value="ADP-ribosylation"/>
    <property type="match status" value="1"/>
</dbReference>
<keyword evidence="3 5" id="KW-0520">NAD</keyword>
<dbReference type="NCBIfam" id="NF002014">
    <property type="entry name" value="PRK00819.1-4"/>
    <property type="match status" value="1"/>
</dbReference>
<dbReference type="Proteomes" id="UP000233750">
    <property type="component" value="Unassembled WGS sequence"/>
</dbReference>
<name>A0A2N3WAD2_9PSEU</name>
<accession>A0A2N3WAD2</accession>
<protein>
    <recommendedName>
        <fullName evidence="5">Probable RNA 2'-phosphotransferase</fullName>
        <ecNumber evidence="5">2.7.1.-</ecNumber>
    </recommendedName>
</protein>
<evidence type="ECO:0000256" key="2">
    <source>
        <dbReference type="ARBA" id="ARBA00022679"/>
    </source>
</evidence>
<dbReference type="InterPro" id="IPR002745">
    <property type="entry name" value="Ptrans_KptA/Tpt1"/>
</dbReference>
<dbReference type="GO" id="GO:0006388">
    <property type="term" value="P:tRNA splicing, via endonucleolytic cleavage and ligation"/>
    <property type="evidence" value="ECO:0007669"/>
    <property type="project" value="UniProtKB-UniRule"/>
</dbReference>
<keyword evidence="7" id="KW-1185">Reference proteome</keyword>
<dbReference type="InterPro" id="IPR022928">
    <property type="entry name" value="RNA_2'-PTrans_KptA"/>
</dbReference>
<evidence type="ECO:0000256" key="1">
    <source>
        <dbReference type="ARBA" id="ARBA00009836"/>
    </source>
</evidence>
<evidence type="ECO:0000313" key="7">
    <source>
        <dbReference type="Proteomes" id="UP000233750"/>
    </source>
</evidence>
<comment type="caution">
    <text evidence="6">The sequence shown here is derived from an EMBL/GenBank/DDBJ whole genome shotgun (WGS) entry which is preliminary data.</text>
</comment>
<keyword evidence="2 5" id="KW-0808">Transferase</keyword>
<dbReference type="PANTHER" id="PTHR12684:SF2">
    <property type="entry name" value="TRNA 2'-PHOSPHOTRANSFERASE 1"/>
    <property type="match status" value="1"/>
</dbReference>
<dbReference type="Gene3D" id="3.20.170.30">
    <property type="match status" value="1"/>
</dbReference>
<dbReference type="EMBL" id="PJMY01000003">
    <property type="protein sequence ID" value="PKV90779.1"/>
    <property type="molecule type" value="Genomic_DNA"/>
</dbReference>
<dbReference type="Gene3D" id="1.10.10.970">
    <property type="entry name" value="RNA 2'-phosphotransferase, Tpt1/KptA family, N-terminal domain"/>
    <property type="match status" value="1"/>
</dbReference>
<dbReference type="PANTHER" id="PTHR12684">
    <property type="entry name" value="PUTATIVE PHOSPHOTRANSFERASE"/>
    <property type="match status" value="1"/>
</dbReference>
<evidence type="ECO:0000256" key="5">
    <source>
        <dbReference type="HAMAP-Rule" id="MF_00299"/>
    </source>
</evidence>
<dbReference type="RefSeq" id="WP_101434943.1">
    <property type="nucleotide sequence ID" value="NZ_PJMY01000003.1"/>
</dbReference>
<dbReference type="Pfam" id="PF01885">
    <property type="entry name" value="PTS_2-RNA"/>
    <property type="match status" value="1"/>
</dbReference>
<organism evidence="6 7">
    <name type="scientific">Amycolatopsis echigonensis</name>
    <dbReference type="NCBI Taxonomy" id="2576905"/>
    <lineage>
        <taxon>Bacteria</taxon>
        <taxon>Bacillati</taxon>
        <taxon>Actinomycetota</taxon>
        <taxon>Actinomycetes</taxon>
        <taxon>Pseudonocardiales</taxon>
        <taxon>Pseudonocardiaceae</taxon>
        <taxon>Amycolatopsis</taxon>
    </lineage>
</organism>
<dbReference type="AlphaFoldDB" id="A0A2N3WAD2"/>
<dbReference type="EC" id="2.7.1.-" evidence="5"/>
<comment type="similarity">
    <text evidence="1 5">Belongs to the KptA/TPT1 family.</text>
</comment>
<gene>
    <name evidence="5" type="primary">kptA</name>
    <name evidence="6" type="ORF">ATK30_1530</name>
</gene>
<dbReference type="OrthoDB" id="4537997at2"/>
<dbReference type="HAMAP" id="MF_00299">
    <property type="entry name" value="KptA"/>
    <property type="match status" value="1"/>
</dbReference>
<proteinExistence type="inferred from homology"/>
<comment type="function">
    <text evidence="4 5">Removes the 2'-phosphate from RNA via an intermediate in which the phosphate is ADP-ribosylated by NAD followed by a presumed transesterification to release the RNA and generate ADP-ribose 1''-2''-cyclic phosphate (APPR&gt;P). May function as an ADP-ribosylase.</text>
</comment>
<reference evidence="6 7" key="1">
    <citation type="submission" date="2017-12" db="EMBL/GenBank/DDBJ databases">
        <title>Sequencing the genomes of 1000 Actinobacteria strains.</title>
        <authorList>
            <person name="Klenk H.-P."/>
        </authorList>
    </citation>
    <scope>NUCLEOTIDE SEQUENCE [LARGE SCALE GENOMIC DNA]</scope>
    <source>
        <strain evidence="6 7">DSM 45165</strain>
    </source>
</reference>
<evidence type="ECO:0000313" key="6">
    <source>
        <dbReference type="EMBL" id="PKV90779.1"/>
    </source>
</evidence>
<dbReference type="GO" id="GO:0003950">
    <property type="term" value="F:NAD+ poly-ADP-ribosyltransferase activity"/>
    <property type="evidence" value="ECO:0007669"/>
    <property type="project" value="InterPro"/>
</dbReference>
<sequence>MNENERTRVSKRLSRHLRHDPGGLGLTLSPGGWVPVAELLAALARNRFPVSRAELDEVVANCAKQRFAFDETGTLIRAGQGHSVRVDLELSDAAPPETLFHGTATRFLPSIWAEGLRPMKRHAVHLSATRETAWKVGARHGRPVVLTVASGEMASRGHVFQVSDNGVWLTSAVPADFLTVPE</sequence>
<dbReference type="InterPro" id="IPR042081">
    <property type="entry name" value="RNA_2'-PTrans_C"/>
</dbReference>
<dbReference type="GO" id="GO:0000215">
    <property type="term" value="F:tRNA 2'-phosphotransferase activity"/>
    <property type="evidence" value="ECO:0007669"/>
    <property type="project" value="TreeGrafter"/>
</dbReference>
<dbReference type="InterPro" id="IPR042080">
    <property type="entry name" value="RNA_2'-PTrans_N"/>
</dbReference>